<comment type="caution">
    <text evidence="2">The sequence shown here is derived from an EMBL/GenBank/DDBJ whole genome shotgun (WGS) entry which is preliminary data.</text>
</comment>
<organism evidence="2 3">
    <name type="scientific">Dreissena polymorpha</name>
    <name type="common">Zebra mussel</name>
    <name type="synonym">Mytilus polymorpha</name>
    <dbReference type="NCBI Taxonomy" id="45954"/>
    <lineage>
        <taxon>Eukaryota</taxon>
        <taxon>Metazoa</taxon>
        <taxon>Spiralia</taxon>
        <taxon>Lophotrochozoa</taxon>
        <taxon>Mollusca</taxon>
        <taxon>Bivalvia</taxon>
        <taxon>Autobranchia</taxon>
        <taxon>Heteroconchia</taxon>
        <taxon>Euheterodonta</taxon>
        <taxon>Imparidentia</taxon>
        <taxon>Neoheterodontei</taxon>
        <taxon>Myida</taxon>
        <taxon>Dreissenoidea</taxon>
        <taxon>Dreissenidae</taxon>
        <taxon>Dreissena</taxon>
    </lineage>
</organism>
<protein>
    <submittedName>
        <fullName evidence="2">Uncharacterized protein</fullName>
    </submittedName>
</protein>
<accession>A0A9D4CK51</accession>
<gene>
    <name evidence="2" type="ORF">DPMN_051847</name>
</gene>
<name>A0A9D4CK51_DREPO</name>
<evidence type="ECO:0000313" key="2">
    <source>
        <dbReference type="EMBL" id="KAH3725992.1"/>
    </source>
</evidence>
<feature type="compositionally biased region" description="Low complexity" evidence="1">
    <location>
        <begin position="1"/>
        <end position="18"/>
    </location>
</feature>
<dbReference type="AlphaFoldDB" id="A0A9D4CK51"/>
<evidence type="ECO:0000256" key="1">
    <source>
        <dbReference type="SAM" id="MobiDB-lite"/>
    </source>
</evidence>
<reference evidence="2" key="1">
    <citation type="journal article" date="2019" name="bioRxiv">
        <title>The Genome of the Zebra Mussel, Dreissena polymorpha: A Resource for Invasive Species Research.</title>
        <authorList>
            <person name="McCartney M.A."/>
            <person name="Auch B."/>
            <person name="Kono T."/>
            <person name="Mallez S."/>
            <person name="Zhang Y."/>
            <person name="Obille A."/>
            <person name="Becker A."/>
            <person name="Abrahante J.E."/>
            <person name="Garbe J."/>
            <person name="Badalamenti J.P."/>
            <person name="Herman A."/>
            <person name="Mangelson H."/>
            <person name="Liachko I."/>
            <person name="Sullivan S."/>
            <person name="Sone E.D."/>
            <person name="Koren S."/>
            <person name="Silverstein K.A.T."/>
            <person name="Beckman K.B."/>
            <person name="Gohl D.M."/>
        </authorList>
    </citation>
    <scope>NUCLEOTIDE SEQUENCE</scope>
    <source>
        <strain evidence="2">Duluth1</strain>
        <tissue evidence="2">Whole animal</tissue>
    </source>
</reference>
<evidence type="ECO:0000313" key="3">
    <source>
        <dbReference type="Proteomes" id="UP000828390"/>
    </source>
</evidence>
<sequence length="83" mass="9251">MHNNHIPHTIHNHTQITTKEPGTHGRGALIRATRNEWVCESDTCVCSGSYVPGGVGMWIALSVLYISNVRDTRRDPLLITTSR</sequence>
<feature type="region of interest" description="Disordered" evidence="1">
    <location>
        <begin position="1"/>
        <end position="24"/>
    </location>
</feature>
<proteinExistence type="predicted"/>
<dbReference type="EMBL" id="JAIWYP010000012">
    <property type="protein sequence ID" value="KAH3725992.1"/>
    <property type="molecule type" value="Genomic_DNA"/>
</dbReference>
<reference evidence="2" key="2">
    <citation type="submission" date="2020-11" db="EMBL/GenBank/DDBJ databases">
        <authorList>
            <person name="McCartney M.A."/>
            <person name="Auch B."/>
            <person name="Kono T."/>
            <person name="Mallez S."/>
            <person name="Becker A."/>
            <person name="Gohl D.M."/>
            <person name="Silverstein K.A.T."/>
            <person name="Koren S."/>
            <person name="Bechman K.B."/>
            <person name="Herman A."/>
            <person name="Abrahante J.E."/>
            <person name="Garbe J."/>
        </authorList>
    </citation>
    <scope>NUCLEOTIDE SEQUENCE</scope>
    <source>
        <strain evidence="2">Duluth1</strain>
        <tissue evidence="2">Whole animal</tissue>
    </source>
</reference>
<dbReference type="Proteomes" id="UP000828390">
    <property type="component" value="Unassembled WGS sequence"/>
</dbReference>
<keyword evidence="3" id="KW-1185">Reference proteome</keyword>